<gene>
    <name evidence="1" type="ORF">BTO18_14550</name>
</gene>
<proteinExistence type="predicted"/>
<dbReference type="NCBIfam" id="TIGR04255">
    <property type="entry name" value="sporadTIGR04255"/>
    <property type="match status" value="1"/>
</dbReference>
<comment type="caution">
    <text evidence="1">The sequence shown here is derived from an EMBL/GenBank/DDBJ whole genome shotgun (WGS) entry which is preliminary data.</text>
</comment>
<sequence>MLDKLKPISGIHSINRVVATIFSPQKFLKPQDVYNKVIPLKGFNKYAKKSLIKPRNFILSMNSVEIKEEDIEGFVFEGYDKSGAIKDVFKLQNTSNSMSVVSFETRKYTRWENFKNSFKSDLYTMSSEVDFYVNAISLNYRDEFNWSDKNTDIKVESIFMKDEESQLLNKKFLSSKNGTIIMISKGTENENNYEDKIEISFNNDVKKIVIDHQYAIRLSELKLFKNIFSNEEFINLFDIAHDENKRALKDILTKECQELIGLS</sequence>
<organism evidence="1 2">
    <name type="scientific">Polaribacter porphyrae</name>
    <dbReference type="NCBI Taxonomy" id="1137780"/>
    <lineage>
        <taxon>Bacteria</taxon>
        <taxon>Pseudomonadati</taxon>
        <taxon>Bacteroidota</taxon>
        <taxon>Flavobacteriia</taxon>
        <taxon>Flavobacteriales</taxon>
        <taxon>Flavobacteriaceae</taxon>
    </lineage>
</organism>
<dbReference type="RefSeq" id="WP_105016917.1">
    <property type="nucleotide sequence ID" value="NZ_MSCN01000001.1"/>
</dbReference>
<dbReference type="EMBL" id="MSCN01000001">
    <property type="protein sequence ID" value="PQJ80319.1"/>
    <property type="molecule type" value="Genomic_DNA"/>
</dbReference>
<name>A0A2S7WRV7_9FLAO</name>
<dbReference type="InterPro" id="IPR026349">
    <property type="entry name" value="CHP04255"/>
</dbReference>
<accession>A0A2S7WRV7</accession>
<reference evidence="1 2" key="1">
    <citation type="submission" date="2016-12" db="EMBL/GenBank/DDBJ databases">
        <title>Trade-off between light-utilization and light-protection in marine flavobacteria.</title>
        <authorList>
            <person name="Kumagai Y."/>
            <person name="Yoshizawa S."/>
            <person name="Kogure K."/>
            <person name="Iwasaki W."/>
        </authorList>
    </citation>
    <scope>NUCLEOTIDE SEQUENCE [LARGE SCALE GENOMIC DNA]</scope>
    <source>
        <strain evidence="1 2">NBRC 108759</strain>
    </source>
</reference>
<protein>
    <submittedName>
        <fullName evidence="1">TIGR04255 family protein</fullName>
    </submittedName>
</protein>
<keyword evidence="2" id="KW-1185">Reference proteome</keyword>
<evidence type="ECO:0000313" key="2">
    <source>
        <dbReference type="Proteomes" id="UP000238882"/>
    </source>
</evidence>
<dbReference type="AlphaFoldDB" id="A0A2S7WRV7"/>
<dbReference type="OrthoDB" id="1493492at2"/>
<evidence type="ECO:0000313" key="1">
    <source>
        <dbReference type="EMBL" id="PQJ80319.1"/>
    </source>
</evidence>
<dbReference type="Proteomes" id="UP000238882">
    <property type="component" value="Unassembled WGS sequence"/>
</dbReference>